<feature type="transmembrane region" description="Helical" evidence="1">
    <location>
        <begin position="147"/>
        <end position="169"/>
    </location>
</feature>
<proteinExistence type="predicted"/>
<feature type="transmembrane region" description="Helical" evidence="1">
    <location>
        <begin position="175"/>
        <end position="192"/>
    </location>
</feature>
<accession>A0A4Y3VSU5</accession>
<evidence type="ECO:0000256" key="1">
    <source>
        <dbReference type="SAM" id="Phobius"/>
    </source>
</evidence>
<dbReference type="AlphaFoldDB" id="A0A4Y3VSU5"/>
<reference evidence="2 3" key="1">
    <citation type="submission" date="2019-06" db="EMBL/GenBank/DDBJ databases">
        <title>Whole genome shotgun sequence of Streptomyces spinoverrucosus NBRC 14228.</title>
        <authorList>
            <person name="Hosoyama A."/>
            <person name="Uohara A."/>
            <person name="Ohji S."/>
            <person name="Ichikawa N."/>
        </authorList>
    </citation>
    <scope>NUCLEOTIDE SEQUENCE [LARGE SCALE GENOMIC DNA]</scope>
    <source>
        <strain evidence="2 3">NBRC 14228</strain>
    </source>
</reference>
<feature type="transmembrane region" description="Helical" evidence="1">
    <location>
        <begin position="276"/>
        <end position="295"/>
    </location>
</feature>
<dbReference type="EMBL" id="BJND01000045">
    <property type="protein sequence ID" value="GEC08026.1"/>
    <property type="molecule type" value="Genomic_DNA"/>
</dbReference>
<gene>
    <name evidence="2" type="ORF">SSP24_56810</name>
</gene>
<sequence length="370" mass="40590">MRPERTEVFTHRPRLRPDILLSAPLLRGPATVHLIRDPADGSAFEVGPKEYFLISRLDGVRSLEEIGDEYAAAFGRRLGEANWQQLLGLLGAKRLLAGAPDREVAATPPAPPFTGNLYRGSLRLVADADATTGRLHRALRPLLRRHVLLPLLALCLAMQVVLAVGLGTLVRDTWWLFHQPVALLAVFTLLWLSTAGHELAHGIAARHYGGTVSEIGLRWRLPVAIMYCRVDNYRFLESRWHQLVIGAAGAFANLLFLLPFAVWWAALEAGDPTRRVLSGLLLLGSVQALVNLLPLPPLDGYTMLSHVLGVSNYAPESGRYLRLRLRDRQAAAGYPRRARVLYMAYGIGSSVLVCLIAAGLVTAVLVLLAP</sequence>
<dbReference type="Proteomes" id="UP000317881">
    <property type="component" value="Unassembled WGS sequence"/>
</dbReference>
<dbReference type="OrthoDB" id="2680017at2"/>
<feature type="transmembrane region" description="Helical" evidence="1">
    <location>
        <begin position="243"/>
        <end position="264"/>
    </location>
</feature>
<protein>
    <recommendedName>
        <fullName evidence="4">Peptidase M50</fullName>
    </recommendedName>
</protein>
<comment type="caution">
    <text evidence="2">The sequence shown here is derived from an EMBL/GenBank/DDBJ whole genome shotgun (WGS) entry which is preliminary data.</text>
</comment>
<evidence type="ECO:0008006" key="4">
    <source>
        <dbReference type="Google" id="ProtNLM"/>
    </source>
</evidence>
<keyword evidence="1" id="KW-1133">Transmembrane helix</keyword>
<evidence type="ECO:0000313" key="2">
    <source>
        <dbReference type="EMBL" id="GEC08026.1"/>
    </source>
</evidence>
<name>A0A4Y3VSU5_9ACTN</name>
<dbReference type="RefSeq" id="WP_141312537.1">
    <property type="nucleotide sequence ID" value="NZ_BJND01000045.1"/>
</dbReference>
<keyword evidence="1" id="KW-0812">Transmembrane</keyword>
<feature type="transmembrane region" description="Helical" evidence="1">
    <location>
        <begin position="342"/>
        <end position="369"/>
    </location>
</feature>
<organism evidence="2 3">
    <name type="scientific">Streptomyces spinoverrucosus</name>
    <dbReference type="NCBI Taxonomy" id="284043"/>
    <lineage>
        <taxon>Bacteria</taxon>
        <taxon>Bacillati</taxon>
        <taxon>Actinomycetota</taxon>
        <taxon>Actinomycetes</taxon>
        <taxon>Kitasatosporales</taxon>
        <taxon>Streptomycetaceae</taxon>
        <taxon>Streptomyces</taxon>
    </lineage>
</organism>
<evidence type="ECO:0000313" key="3">
    <source>
        <dbReference type="Proteomes" id="UP000317881"/>
    </source>
</evidence>
<keyword evidence="1" id="KW-0472">Membrane</keyword>
<keyword evidence="3" id="KW-1185">Reference proteome</keyword>